<name>A0A507R5B0_MONPU</name>
<evidence type="ECO:0000256" key="4">
    <source>
        <dbReference type="ARBA" id="ARBA00022490"/>
    </source>
</evidence>
<dbReference type="AlphaFoldDB" id="A0A507R5B0"/>
<dbReference type="OrthoDB" id="2355at2759"/>
<dbReference type="Gene3D" id="2.160.10.10">
    <property type="entry name" value="Hexapeptide repeat proteins"/>
    <property type="match status" value="1"/>
</dbReference>
<gene>
    <name evidence="8" type="ORF">MPDQ_000868</name>
</gene>
<dbReference type="GO" id="GO:0070840">
    <property type="term" value="F:dynein complex binding"/>
    <property type="evidence" value="ECO:0007669"/>
    <property type="project" value="TreeGrafter"/>
</dbReference>
<comment type="similarity">
    <text evidence="2">Belongs to the dynactin subunits 5/6 family. Dynactin subunit 6 subfamily.</text>
</comment>
<reference evidence="8 9" key="1">
    <citation type="submission" date="2019-06" db="EMBL/GenBank/DDBJ databases">
        <title>Wine fermentation using esterase from Monascus purpureus.</title>
        <authorList>
            <person name="Geng C."/>
            <person name="Zhang Y."/>
        </authorList>
    </citation>
    <scope>NUCLEOTIDE SEQUENCE [LARGE SCALE GENOMIC DNA]</scope>
    <source>
        <strain evidence="8">HQ1</strain>
    </source>
</reference>
<evidence type="ECO:0000256" key="5">
    <source>
        <dbReference type="ARBA" id="ARBA00023212"/>
    </source>
</evidence>
<protein>
    <recommendedName>
        <fullName evidence="3">Dynactin subunit 6</fullName>
    </recommendedName>
</protein>
<dbReference type="SUPFAM" id="SSF51161">
    <property type="entry name" value="Trimeric LpxA-like enzymes"/>
    <property type="match status" value="1"/>
</dbReference>
<dbReference type="PANTHER" id="PTHR13072">
    <property type="entry name" value="DYNACTIN 6"/>
    <property type="match status" value="1"/>
</dbReference>
<evidence type="ECO:0000256" key="3">
    <source>
        <dbReference type="ARBA" id="ARBA00016573"/>
    </source>
</evidence>
<proteinExistence type="inferred from homology"/>
<evidence type="ECO:0000313" key="9">
    <source>
        <dbReference type="Proteomes" id="UP000319663"/>
    </source>
</evidence>
<comment type="subcellular location">
    <subcellularLocation>
        <location evidence="1">Cytoplasm</location>
        <location evidence="1">Cytoskeleton</location>
    </subcellularLocation>
</comment>
<keyword evidence="5" id="KW-0206">Cytoskeleton</keyword>
<dbReference type="Proteomes" id="UP000319663">
    <property type="component" value="Unassembled WGS sequence"/>
</dbReference>
<keyword evidence="4" id="KW-0963">Cytoplasm</keyword>
<dbReference type="PANTHER" id="PTHR13072:SF0">
    <property type="entry name" value="DYNACTIN SUBUNIT 6"/>
    <property type="match status" value="1"/>
</dbReference>
<dbReference type="EMBL" id="VIFY01000012">
    <property type="protein sequence ID" value="TQB76104.1"/>
    <property type="molecule type" value="Genomic_DNA"/>
</dbReference>
<feature type="region of interest" description="Disordered" evidence="7">
    <location>
        <begin position="1"/>
        <end position="53"/>
    </location>
</feature>
<comment type="function">
    <text evidence="6">Part of the dynactin complex that activates the molecular motor dynein for ultra-processive transport along microtubules.</text>
</comment>
<feature type="compositionally biased region" description="Polar residues" evidence="7">
    <location>
        <begin position="1"/>
        <end position="21"/>
    </location>
</feature>
<keyword evidence="9" id="KW-1185">Reference proteome</keyword>
<evidence type="ECO:0000256" key="7">
    <source>
        <dbReference type="SAM" id="MobiDB-lite"/>
    </source>
</evidence>
<evidence type="ECO:0000313" key="8">
    <source>
        <dbReference type="EMBL" id="TQB76104.1"/>
    </source>
</evidence>
<dbReference type="STRING" id="5098.A0A507R5B0"/>
<sequence>MDTSLRTPYTQASMPTASSTHLKPPTAQPHPRRSHSPQSASSSPSAPRPPLTIHPTATVAESAVMQGTYQISIGAGTVIHPRARMYSFEGPIIIGDGCTIAEKSIIGTPPPETMNSSSPRSTTFTPTASFTFASTSMDQSTTPKTIRISTAVSVGPLSSILPGVQIHSASTVDTLVTINRNADIGAHSKVCSGCEIPENGVVSEWTVVWGAGAGFGQRRRKRAKGAMDVSPHVVGGVQRDQMKSPEGRVIEDARLIVLSREREALARMVGVAPAGSGRRR</sequence>
<comment type="caution">
    <text evidence="8">The sequence shown here is derived from an EMBL/GenBank/DDBJ whole genome shotgun (WGS) entry which is preliminary data.</text>
</comment>
<evidence type="ECO:0000256" key="1">
    <source>
        <dbReference type="ARBA" id="ARBA00004245"/>
    </source>
</evidence>
<evidence type="ECO:0000256" key="2">
    <source>
        <dbReference type="ARBA" id="ARBA00007719"/>
    </source>
</evidence>
<organism evidence="8 9">
    <name type="scientific">Monascus purpureus</name>
    <name type="common">Red mold</name>
    <name type="synonym">Monascus anka</name>
    <dbReference type="NCBI Taxonomy" id="5098"/>
    <lineage>
        <taxon>Eukaryota</taxon>
        <taxon>Fungi</taxon>
        <taxon>Dikarya</taxon>
        <taxon>Ascomycota</taxon>
        <taxon>Pezizomycotina</taxon>
        <taxon>Eurotiomycetes</taxon>
        <taxon>Eurotiomycetidae</taxon>
        <taxon>Eurotiales</taxon>
        <taxon>Aspergillaceae</taxon>
        <taxon>Monascus</taxon>
    </lineage>
</organism>
<dbReference type="GO" id="GO:0007052">
    <property type="term" value="P:mitotic spindle organization"/>
    <property type="evidence" value="ECO:0007669"/>
    <property type="project" value="TreeGrafter"/>
</dbReference>
<evidence type="ECO:0000256" key="6">
    <source>
        <dbReference type="ARBA" id="ARBA00034687"/>
    </source>
</evidence>
<accession>A0A507R5B0</accession>
<feature type="compositionally biased region" description="Low complexity" evidence="7">
    <location>
        <begin position="36"/>
        <end position="45"/>
    </location>
</feature>
<dbReference type="GO" id="GO:0005869">
    <property type="term" value="C:dynactin complex"/>
    <property type="evidence" value="ECO:0007669"/>
    <property type="project" value="InterPro"/>
</dbReference>
<dbReference type="InterPro" id="IPR011004">
    <property type="entry name" value="Trimer_LpxA-like_sf"/>
</dbReference>
<dbReference type="InterPro" id="IPR027777">
    <property type="entry name" value="DCTN6"/>
</dbReference>